<comment type="caution">
    <text evidence="2">The sequence shown here is derived from an EMBL/GenBank/DDBJ whole genome shotgun (WGS) entry which is preliminary data.</text>
</comment>
<evidence type="ECO:0000313" key="3">
    <source>
        <dbReference type="Proteomes" id="UP000028007"/>
    </source>
</evidence>
<evidence type="ECO:0000313" key="2">
    <source>
        <dbReference type="EMBL" id="KEQ31731.1"/>
    </source>
</evidence>
<proteinExistence type="predicted"/>
<sequence length="144" mass="17054">MRRFFQLFALLDVVSIFLLMPQIWMVINNVSSLEQTSFGFIRVGMTALLFISLFFSAVQLYKFRKKGIIVYYFQFPFRIICWVFSIGFITLIPQLFDLGEYAPGILLRICMGAEFFRLYYLLQAHRKAFRMPFENGIEIIDRAK</sequence>
<feature type="transmembrane region" description="Helical" evidence="1">
    <location>
        <begin position="75"/>
        <end position="96"/>
    </location>
</feature>
<keyword evidence="1" id="KW-0472">Membrane</keyword>
<feature type="transmembrane region" description="Helical" evidence="1">
    <location>
        <begin position="39"/>
        <end position="63"/>
    </location>
</feature>
<name>A0A081PM08_9SPHI</name>
<accession>A0A081PM08</accession>
<keyword evidence="3" id="KW-1185">Reference proteome</keyword>
<feature type="transmembrane region" description="Helical" evidence="1">
    <location>
        <begin position="102"/>
        <end position="122"/>
    </location>
</feature>
<organism evidence="2 3">
    <name type="scientific">Pedobacter antarcticus 4BY</name>
    <dbReference type="NCBI Taxonomy" id="1358423"/>
    <lineage>
        <taxon>Bacteria</taxon>
        <taxon>Pseudomonadati</taxon>
        <taxon>Bacteroidota</taxon>
        <taxon>Sphingobacteriia</taxon>
        <taxon>Sphingobacteriales</taxon>
        <taxon>Sphingobacteriaceae</taxon>
        <taxon>Pedobacter</taxon>
    </lineage>
</organism>
<keyword evidence="1" id="KW-1133">Transmembrane helix</keyword>
<dbReference type="AlphaFoldDB" id="A0A081PM08"/>
<reference evidence="2 3" key="1">
    <citation type="journal article" date="1992" name="Int. J. Syst. Bacteriol.">
        <title>Sphingobacterium antarcticus sp. nov. a Psychrotrophic Bacterium from the Soils of Schirmacher Oasis, Antarctica.</title>
        <authorList>
            <person name="Shivaji S."/>
            <person name="Ray M.K."/>
            <person name="Rao N.S."/>
            <person name="Saiserr L."/>
            <person name="Jagannadham M.V."/>
            <person name="Kumar G.S."/>
            <person name="Reddy G."/>
            <person name="Bhargava P.M."/>
        </authorList>
    </citation>
    <scope>NUCLEOTIDE SEQUENCE [LARGE SCALE GENOMIC DNA]</scope>
    <source>
        <strain evidence="2 3">4BY</strain>
    </source>
</reference>
<evidence type="ECO:0000256" key="1">
    <source>
        <dbReference type="SAM" id="Phobius"/>
    </source>
</evidence>
<feature type="transmembrane region" description="Helical" evidence="1">
    <location>
        <begin position="7"/>
        <end position="27"/>
    </location>
</feature>
<gene>
    <name evidence="2" type="ORF">N180_16835</name>
</gene>
<dbReference type="Proteomes" id="UP000028007">
    <property type="component" value="Unassembled WGS sequence"/>
</dbReference>
<protein>
    <submittedName>
        <fullName evidence="2">Uncharacterized protein</fullName>
    </submittedName>
</protein>
<dbReference type="EMBL" id="JNFF01000004">
    <property type="protein sequence ID" value="KEQ31731.1"/>
    <property type="molecule type" value="Genomic_DNA"/>
</dbReference>
<keyword evidence="1" id="KW-0812">Transmembrane</keyword>